<protein>
    <submittedName>
        <fullName evidence="2">Uncharacterized protein</fullName>
    </submittedName>
</protein>
<organism evidence="2">
    <name type="scientific">virus sp. ctr1v16</name>
    <dbReference type="NCBI Taxonomy" id="2825823"/>
    <lineage>
        <taxon>Viruses</taxon>
    </lineage>
</organism>
<name>A0A8S5RQH6_9VIRU</name>
<dbReference type="EMBL" id="BK059133">
    <property type="protein sequence ID" value="DAE33333.1"/>
    <property type="molecule type" value="Genomic_DNA"/>
</dbReference>
<feature type="region of interest" description="Disordered" evidence="1">
    <location>
        <begin position="1"/>
        <end position="29"/>
    </location>
</feature>
<sequence>MSGTNKRNQKGQALQCARPSGMQSSPHNQ</sequence>
<accession>A0A8S5RQH6</accession>
<evidence type="ECO:0000313" key="2">
    <source>
        <dbReference type="EMBL" id="DAE33333.1"/>
    </source>
</evidence>
<reference evidence="2" key="1">
    <citation type="journal article" date="2021" name="Proc. Natl. Acad. Sci. U.S.A.">
        <title>A Catalog of Tens of Thousands of Viruses from Human Metagenomes Reveals Hidden Associations with Chronic Diseases.</title>
        <authorList>
            <person name="Tisza M.J."/>
            <person name="Buck C.B."/>
        </authorList>
    </citation>
    <scope>NUCLEOTIDE SEQUENCE</scope>
    <source>
        <strain evidence="2">Ctr1v16</strain>
    </source>
</reference>
<feature type="compositionally biased region" description="Polar residues" evidence="1">
    <location>
        <begin position="1"/>
        <end position="12"/>
    </location>
</feature>
<proteinExistence type="predicted"/>
<evidence type="ECO:0000256" key="1">
    <source>
        <dbReference type="SAM" id="MobiDB-lite"/>
    </source>
</evidence>